<dbReference type="PROSITE" id="PS51819">
    <property type="entry name" value="VOC"/>
    <property type="match status" value="1"/>
</dbReference>
<keyword evidence="2" id="KW-0560">Oxidoreductase</keyword>
<protein>
    <submittedName>
        <fullName evidence="2">Glyoxalase/bleomycin resistance/dioxygenase family protein</fullName>
    </submittedName>
</protein>
<dbReference type="SUPFAM" id="SSF54593">
    <property type="entry name" value="Glyoxalase/Bleomycin resistance protein/Dihydroxybiphenyl dioxygenase"/>
    <property type="match status" value="1"/>
</dbReference>
<evidence type="ECO:0000313" key="2">
    <source>
        <dbReference type="EMBL" id="PZQ84466.1"/>
    </source>
</evidence>
<dbReference type="GO" id="GO:0051213">
    <property type="term" value="F:dioxygenase activity"/>
    <property type="evidence" value="ECO:0007669"/>
    <property type="project" value="UniProtKB-KW"/>
</dbReference>
<evidence type="ECO:0000313" key="3">
    <source>
        <dbReference type="Proteomes" id="UP000248887"/>
    </source>
</evidence>
<keyword evidence="2" id="KW-0223">Dioxygenase</keyword>
<evidence type="ECO:0000259" key="1">
    <source>
        <dbReference type="PROSITE" id="PS51819"/>
    </source>
</evidence>
<reference evidence="2 3" key="1">
    <citation type="submission" date="2017-08" db="EMBL/GenBank/DDBJ databases">
        <title>Infants hospitalized years apart are colonized by the same room-sourced microbial strains.</title>
        <authorList>
            <person name="Brooks B."/>
            <person name="Olm M.R."/>
            <person name="Firek B.A."/>
            <person name="Baker R."/>
            <person name="Thomas B.C."/>
            <person name="Morowitz M.J."/>
            <person name="Banfield J.F."/>
        </authorList>
    </citation>
    <scope>NUCLEOTIDE SEQUENCE [LARGE SCALE GENOMIC DNA]</scope>
    <source>
        <strain evidence="2">S2_005_001_R2_27</strain>
    </source>
</reference>
<dbReference type="InterPro" id="IPR037523">
    <property type="entry name" value="VOC_core"/>
</dbReference>
<dbReference type="AlphaFoldDB" id="A0A2W5R4A6"/>
<proteinExistence type="predicted"/>
<dbReference type="InterPro" id="IPR004360">
    <property type="entry name" value="Glyas_Fos-R_dOase_dom"/>
</dbReference>
<dbReference type="Proteomes" id="UP000248887">
    <property type="component" value="Unassembled WGS sequence"/>
</dbReference>
<dbReference type="EMBL" id="QFQD01000009">
    <property type="protein sequence ID" value="PZQ84466.1"/>
    <property type="molecule type" value="Genomic_DNA"/>
</dbReference>
<name>A0A2W5R4A6_ANCNO</name>
<dbReference type="Gene3D" id="3.10.180.10">
    <property type="entry name" value="2,3-Dihydroxybiphenyl 1,2-Dioxygenase, domain 1"/>
    <property type="match status" value="1"/>
</dbReference>
<gene>
    <name evidence="2" type="ORF">DI549_04665</name>
</gene>
<comment type="caution">
    <text evidence="2">The sequence shown here is derived from an EMBL/GenBank/DDBJ whole genome shotgun (WGS) entry which is preliminary data.</text>
</comment>
<sequence>MAVKRLQNVYVRAGDMAASRHFYEQVLGLAPKFADGERWVQYDAGGVNFAVGSPAEFPEGAAGAVAVFEVPDLDARQQELAGAGIRIVASRDMGDHGRTVTVVDPAGNYLQLFQRRLAP</sequence>
<accession>A0A2W5R4A6</accession>
<dbReference type="Pfam" id="PF00903">
    <property type="entry name" value="Glyoxalase"/>
    <property type="match status" value="1"/>
</dbReference>
<dbReference type="InterPro" id="IPR029068">
    <property type="entry name" value="Glyas_Bleomycin-R_OHBP_Dase"/>
</dbReference>
<organism evidence="2 3">
    <name type="scientific">Ancylobacter novellus</name>
    <name type="common">Thiobacillus novellus</name>
    <dbReference type="NCBI Taxonomy" id="921"/>
    <lineage>
        <taxon>Bacteria</taxon>
        <taxon>Pseudomonadati</taxon>
        <taxon>Pseudomonadota</taxon>
        <taxon>Alphaproteobacteria</taxon>
        <taxon>Hyphomicrobiales</taxon>
        <taxon>Xanthobacteraceae</taxon>
        <taxon>Ancylobacter</taxon>
    </lineage>
</organism>
<feature type="domain" description="VOC" evidence="1">
    <location>
        <begin position="5"/>
        <end position="115"/>
    </location>
</feature>